<dbReference type="InterPro" id="IPR001005">
    <property type="entry name" value="SANT/Myb"/>
</dbReference>
<dbReference type="SUPFAM" id="SSF46689">
    <property type="entry name" value="Homeodomain-like"/>
    <property type="match status" value="1"/>
</dbReference>
<dbReference type="EMBL" id="SKCS01000464">
    <property type="protein sequence ID" value="TNN06445.1"/>
    <property type="molecule type" value="Genomic_DNA"/>
</dbReference>
<comment type="caution">
    <text evidence="2">The sequence shown here is derived from an EMBL/GenBank/DDBJ whole genome shotgun (WGS) entry which is preliminary data.</text>
</comment>
<evidence type="ECO:0000259" key="1">
    <source>
        <dbReference type="PROSITE" id="PS50090"/>
    </source>
</evidence>
<proteinExistence type="predicted"/>
<dbReference type="CDD" id="cd11660">
    <property type="entry name" value="SANT_TRF"/>
    <property type="match status" value="1"/>
</dbReference>
<protein>
    <submittedName>
        <fullName evidence="2">Paramyosin</fullName>
    </submittedName>
</protein>
<dbReference type="Gene3D" id="1.10.10.60">
    <property type="entry name" value="Homeodomain-like"/>
    <property type="match status" value="1"/>
</dbReference>
<evidence type="ECO:0000313" key="3">
    <source>
        <dbReference type="Proteomes" id="UP000311919"/>
    </source>
</evidence>
<sequence length="445" mass="51579">MLPVDSLLVFDVLEESSLNSPNTHELRVIFLDTLVRWIYHFASSFRSSLNGGIEESSISKIVNNMIIETLCLIETLTDSLKSSSPEVHKPLMEFSSHLKFMLKTASKRGYSWVDYCCKLGDYCDKMSHCILFSNDSSLTLKEPSRGMLAATSNTSWINDGLCFSELRTLIERQMNESNENDENYTTSSSRLFNTIYKRACNKSNIMQIIQKIQTDYQDQNQQNSEDLSTLVRVQQHLLKLSSLFITWHTMRQFGDEISIKQAQTTDSYPEQSPSDTNILEQISLIEDNQNAHLNLKDSRKKRRKLVDKSCFDQFCGSLYSTPPSSPRPKKIDITRKYIINLPKENSKSRRTPWTVEESIALWHGVMHNPGSKNWSQIWRQSFRHSNRSQVNLKDRWRVIHDNQTIKTAIQQAYVNWVSQFTNKKDNPVKDIHLPMPIIVRTYQST</sequence>
<accession>A0A4Z2CQG1</accession>
<feature type="domain" description="Myb-like" evidence="1">
    <location>
        <begin position="345"/>
        <end position="400"/>
    </location>
</feature>
<dbReference type="Proteomes" id="UP000311919">
    <property type="component" value="Unassembled WGS sequence"/>
</dbReference>
<dbReference type="OrthoDB" id="608866at2759"/>
<keyword evidence="3" id="KW-1185">Reference proteome</keyword>
<dbReference type="PROSITE" id="PS50090">
    <property type="entry name" value="MYB_LIKE"/>
    <property type="match status" value="1"/>
</dbReference>
<name>A0A4Z2CQG1_SCHJA</name>
<dbReference type="AlphaFoldDB" id="A0A4Z2CQG1"/>
<evidence type="ECO:0000313" key="2">
    <source>
        <dbReference type="EMBL" id="TNN06445.1"/>
    </source>
</evidence>
<dbReference type="InterPro" id="IPR009057">
    <property type="entry name" value="Homeodomain-like_sf"/>
</dbReference>
<gene>
    <name evidence="2" type="ORF">EWB00_008384</name>
</gene>
<organism evidence="2 3">
    <name type="scientific">Schistosoma japonicum</name>
    <name type="common">Blood fluke</name>
    <dbReference type="NCBI Taxonomy" id="6182"/>
    <lineage>
        <taxon>Eukaryota</taxon>
        <taxon>Metazoa</taxon>
        <taxon>Spiralia</taxon>
        <taxon>Lophotrochozoa</taxon>
        <taxon>Platyhelminthes</taxon>
        <taxon>Trematoda</taxon>
        <taxon>Digenea</taxon>
        <taxon>Strigeidida</taxon>
        <taxon>Schistosomatoidea</taxon>
        <taxon>Schistosomatidae</taxon>
        <taxon>Schistosoma</taxon>
    </lineage>
</organism>
<reference evidence="2 3" key="1">
    <citation type="submission" date="2019-03" db="EMBL/GenBank/DDBJ databases">
        <title>An improved genome assembly of the fluke Schistosoma japonicum.</title>
        <authorList>
            <person name="Hu W."/>
            <person name="Luo F."/>
            <person name="Yin M."/>
            <person name="Mo X."/>
            <person name="Sun C."/>
            <person name="Wu Q."/>
            <person name="Zhu B."/>
            <person name="Xiang M."/>
            <person name="Wang J."/>
            <person name="Wang Y."/>
            <person name="Zhang T."/>
            <person name="Xu B."/>
            <person name="Zheng H."/>
            <person name="Feng Z."/>
        </authorList>
    </citation>
    <scope>NUCLEOTIDE SEQUENCE [LARGE SCALE GENOMIC DNA]</scope>
    <source>
        <strain evidence="2">HuSjv2</strain>
        <tissue evidence="2">Worms</tissue>
    </source>
</reference>